<gene>
    <name evidence="3" type="ORF">Mco01_42050</name>
</gene>
<sequence>MMAGVSAEYYTRLEQGRERRPSEQVIESLARALQLDAEATERLYELARPRSSRHRPADTAGQLTPTILRLIEKWDHAPAFVVNRRLDILAKNPLARAIFGDMEHNDNLIRLTFLNPRAREFYRKWEQEAQADVAHLRAEGGAADDPFLLELVEELSDGSEEFRRLWARYDVRGRNQEFVHLRHPDVGDMTLRHQTVRIDSAPDLCVFLGEAEPGSPSEDALRRLRNSPAASPPAEEPGRRYVSSEGQG</sequence>
<name>A0ABQ4G2C5_9ACTN</name>
<evidence type="ECO:0000313" key="4">
    <source>
        <dbReference type="Proteomes" id="UP000603904"/>
    </source>
</evidence>
<feature type="domain" description="HTH cro/C1-type" evidence="2">
    <location>
        <begin position="2"/>
        <end position="40"/>
    </location>
</feature>
<accession>A0ABQ4G2C5</accession>
<dbReference type="InterPro" id="IPR041413">
    <property type="entry name" value="MLTR_LBD"/>
</dbReference>
<keyword evidence="4" id="KW-1185">Reference proteome</keyword>
<dbReference type="EMBL" id="BOOC01000020">
    <property type="protein sequence ID" value="GIH41205.1"/>
    <property type="molecule type" value="Genomic_DNA"/>
</dbReference>
<dbReference type="PANTHER" id="PTHR35010">
    <property type="entry name" value="BLL4672 PROTEIN-RELATED"/>
    <property type="match status" value="1"/>
</dbReference>
<dbReference type="Pfam" id="PF13560">
    <property type="entry name" value="HTH_31"/>
    <property type="match status" value="1"/>
</dbReference>
<dbReference type="Pfam" id="PF17765">
    <property type="entry name" value="MLTR_LBD"/>
    <property type="match status" value="1"/>
</dbReference>
<protein>
    <submittedName>
        <fullName evidence="3">Transcriptional regulator</fullName>
    </submittedName>
</protein>
<dbReference type="InterPro" id="IPR010982">
    <property type="entry name" value="Lambda_DNA-bd_dom_sf"/>
</dbReference>
<dbReference type="Proteomes" id="UP000603904">
    <property type="component" value="Unassembled WGS sequence"/>
</dbReference>
<dbReference type="InterPro" id="IPR001387">
    <property type="entry name" value="Cro/C1-type_HTH"/>
</dbReference>
<dbReference type="PANTHER" id="PTHR35010:SF2">
    <property type="entry name" value="BLL4672 PROTEIN"/>
    <property type="match status" value="1"/>
</dbReference>
<dbReference type="CDD" id="cd00093">
    <property type="entry name" value="HTH_XRE"/>
    <property type="match status" value="1"/>
</dbReference>
<comment type="caution">
    <text evidence="3">The sequence shown here is derived from an EMBL/GenBank/DDBJ whole genome shotgun (WGS) entry which is preliminary data.</text>
</comment>
<dbReference type="Gene3D" id="3.30.450.180">
    <property type="match status" value="1"/>
</dbReference>
<reference evidence="3 4" key="1">
    <citation type="submission" date="2021-01" db="EMBL/GenBank/DDBJ databases">
        <title>Whole genome shotgun sequence of Microbispora corallina NBRC 16416.</title>
        <authorList>
            <person name="Komaki H."/>
            <person name="Tamura T."/>
        </authorList>
    </citation>
    <scope>NUCLEOTIDE SEQUENCE [LARGE SCALE GENOMIC DNA]</scope>
    <source>
        <strain evidence="3 4">NBRC 16416</strain>
    </source>
</reference>
<dbReference type="Gene3D" id="1.10.260.40">
    <property type="entry name" value="lambda repressor-like DNA-binding domains"/>
    <property type="match status" value="1"/>
</dbReference>
<organism evidence="3 4">
    <name type="scientific">Microbispora corallina</name>
    <dbReference type="NCBI Taxonomy" id="83302"/>
    <lineage>
        <taxon>Bacteria</taxon>
        <taxon>Bacillati</taxon>
        <taxon>Actinomycetota</taxon>
        <taxon>Actinomycetes</taxon>
        <taxon>Streptosporangiales</taxon>
        <taxon>Streptosporangiaceae</taxon>
        <taxon>Microbispora</taxon>
    </lineage>
</organism>
<evidence type="ECO:0000259" key="2">
    <source>
        <dbReference type="PROSITE" id="PS50943"/>
    </source>
</evidence>
<evidence type="ECO:0000256" key="1">
    <source>
        <dbReference type="SAM" id="MobiDB-lite"/>
    </source>
</evidence>
<dbReference type="PROSITE" id="PS50943">
    <property type="entry name" value="HTH_CROC1"/>
    <property type="match status" value="1"/>
</dbReference>
<feature type="region of interest" description="Disordered" evidence="1">
    <location>
        <begin position="211"/>
        <end position="248"/>
    </location>
</feature>
<proteinExistence type="predicted"/>
<evidence type="ECO:0000313" key="3">
    <source>
        <dbReference type="EMBL" id="GIH41205.1"/>
    </source>
</evidence>